<accession>A0A9Q1KFH3</accession>
<protein>
    <recommendedName>
        <fullName evidence="5">DUF4408 domain-containing protein</fullName>
    </recommendedName>
</protein>
<dbReference type="EMBL" id="JAKOGI010000139">
    <property type="protein sequence ID" value="KAJ8442549.1"/>
    <property type="molecule type" value="Genomic_DNA"/>
</dbReference>
<evidence type="ECO:0000313" key="3">
    <source>
        <dbReference type="EMBL" id="KAJ8442549.1"/>
    </source>
</evidence>
<keyword evidence="2" id="KW-0812">Transmembrane</keyword>
<organism evidence="3 4">
    <name type="scientific">Carnegiea gigantea</name>
    <dbReference type="NCBI Taxonomy" id="171969"/>
    <lineage>
        <taxon>Eukaryota</taxon>
        <taxon>Viridiplantae</taxon>
        <taxon>Streptophyta</taxon>
        <taxon>Embryophyta</taxon>
        <taxon>Tracheophyta</taxon>
        <taxon>Spermatophyta</taxon>
        <taxon>Magnoliopsida</taxon>
        <taxon>eudicotyledons</taxon>
        <taxon>Gunneridae</taxon>
        <taxon>Pentapetalae</taxon>
        <taxon>Caryophyllales</taxon>
        <taxon>Cactineae</taxon>
        <taxon>Cactaceae</taxon>
        <taxon>Cactoideae</taxon>
        <taxon>Echinocereeae</taxon>
        <taxon>Carnegiea</taxon>
    </lineage>
</organism>
<keyword evidence="4" id="KW-1185">Reference proteome</keyword>
<feature type="region of interest" description="Disordered" evidence="1">
    <location>
        <begin position="165"/>
        <end position="188"/>
    </location>
</feature>
<proteinExistence type="predicted"/>
<evidence type="ECO:0000256" key="2">
    <source>
        <dbReference type="SAM" id="Phobius"/>
    </source>
</evidence>
<feature type="compositionally biased region" description="Basic and acidic residues" evidence="1">
    <location>
        <begin position="170"/>
        <end position="182"/>
    </location>
</feature>
<gene>
    <name evidence="3" type="ORF">Cgig2_026491</name>
</gene>
<dbReference type="OrthoDB" id="1095087at2759"/>
<dbReference type="AlphaFoldDB" id="A0A9Q1KFH3"/>
<dbReference type="PANTHER" id="PTHR33640:SF3">
    <property type="entry name" value="DUF4408 DOMAIN-CONTAINING PROTEIN"/>
    <property type="match status" value="1"/>
</dbReference>
<evidence type="ECO:0008006" key="5">
    <source>
        <dbReference type="Google" id="ProtNLM"/>
    </source>
</evidence>
<feature type="region of interest" description="Disordered" evidence="1">
    <location>
        <begin position="118"/>
        <end position="148"/>
    </location>
</feature>
<feature type="transmembrane region" description="Helical" evidence="2">
    <location>
        <begin position="67"/>
        <end position="90"/>
    </location>
</feature>
<dbReference type="PANTHER" id="PTHR33640">
    <property type="entry name" value="TRANSMEMBRANE PROTEIN"/>
    <property type="match status" value="1"/>
</dbReference>
<reference evidence="3" key="1">
    <citation type="submission" date="2022-04" db="EMBL/GenBank/DDBJ databases">
        <title>Carnegiea gigantea Genome sequencing and assembly v2.</title>
        <authorList>
            <person name="Copetti D."/>
            <person name="Sanderson M.J."/>
            <person name="Burquez A."/>
            <person name="Wojciechowski M.F."/>
        </authorList>
    </citation>
    <scope>NUCLEOTIDE SEQUENCE</scope>
    <source>
        <strain evidence="3">SGP5-SGP5p</strain>
        <tissue evidence="3">Aerial part</tissue>
    </source>
</reference>
<evidence type="ECO:0000313" key="4">
    <source>
        <dbReference type="Proteomes" id="UP001153076"/>
    </source>
</evidence>
<keyword evidence="2" id="KW-0472">Membrane</keyword>
<keyword evidence="2" id="KW-1133">Transmembrane helix</keyword>
<evidence type="ECO:0000256" key="1">
    <source>
        <dbReference type="SAM" id="MobiDB-lite"/>
    </source>
</evidence>
<comment type="caution">
    <text evidence="3">The sequence shown here is derived from an EMBL/GenBank/DDBJ whole genome shotgun (WGS) entry which is preliminary data.</text>
</comment>
<name>A0A9Q1KFH3_9CARY</name>
<feature type="transmembrane region" description="Helical" evidence="2">
    <location>
        <begin position="28"/>
        <end position="47"/>
    </location>
</feature>
<dbReference type="Proteomes" id="UP001153076">
    <property type="component" value="Unassembled WGS sequence"/>
</dbReference>
<sequence>MESYEIDVIKMEKLKAMRRYRTFRKMATIVRAFEIFIAIMIVSWSISSVSAYMPAAVEFAGKFLRRISSLFFSPHFVFVLGNVIVITLFAKSTDRTSSCENFAGDVLSGDVLVEERESEKENSVAVNETVTVPDEEEEEKESERKTYGRTRSSLEIVIVDEKEKKKKELRRSETEPRRKMGNRESTTAKRTRVYEVDELSNDEFRRKVEAFIEKQQRLLREESPPYDIPYGHVASGARELDAPSQKSYKGIPNIMKEISYILGLEC</sequence>